<sequence length="126" mass="14385">MFRPSSRDDVFNGYPRVISETRDRKVLVANPGFRRSWPSISLPFSLAATEHMAPFHIRTRDPAGGGHDHHEGEKMYRVWFSSALRTRLGRGVMNMAEFSKLEWKCAAATYSAEFSQFLEKATSTDE</sequence>
<name>A0A4Z2G3Q8_9TELE</name>
<evidence type="ECO:0000313" key="2">
    <source>
        <dbReference type="Proteomes" id="UP000314294"/>
    </source>
</evidence>
<dbReference type="AlphaFoldDB" id="A0A4Z2G3Q8"/>
<proteinExistence type="predicted"/>
<organism evidence="1 2">
    <name type="scientific">Liparis tanakae</name>
    <name type="common">Tanaka's snailfish</name>
    <dbReference type="NCBI Taxonomy" id="230148"/>
    <lineage>
        <taxon>Eukaryota</taxon>
        <taxon>Metazoa</taxon>
        <taxon>Chordata</taxon>
        <taxon>Craniata</taxon>
        <taxon>Vertebrata</taxon>
        <taxon>Euteleostomi</taxon>
        <taxon>Actinopterygii</taxon>
        <taxon>Neopterygii</taxon>
        <taxon>Teleostei</taxon>
        <taxon>Neoteleostei</taxon>
        <taxon>Acanthomorphata</taxon>
        <taxon>Eupercaria</taxon>
        <taxon>Perciformes</taxon>
        <taxon>Cottioidei</taxon>
        <taxon>Cottales</taxon>
        <taxon>Liparidae</taxon>
        <taxon>Liparis</taxon>
    </lineage>
</organism>
<gene>
    <name evidence="1" type="ORF">EYF80_042280</name>
</gene>
<protein>
    <submittedName>
        <fullName evidence="1">Uncharacterized protein</fullName>
    </submittedName>
</protein>
<dbReference type="Proteomes" id="UP000314294">
    <property type="component" value="Unassembled WGS sequence"/>
</dbReference>
<dbReference type="EMBL" id="SRLO01000739">
    <property type="protein sequence ID" value="TNN47503.1"/>
    <property type="molecule type" value="Genomic_DNA"/>
</dbReference>
<comment type="caution">
    <text evidence="1">The sequence shown here is derived from an EMBL/GenBank/DDBJ whole genome shotgun (WGS) entry which is preliminary data.</text>
</comment>
<keyword evidence="2" id="KW-1185">Reference proteome</keyword>
<accession>A0A4Z2G3Q8</accession>
<reference evidence="1 2" key="1">
    <citation type="submission" date="2019-03" db="EMBL/GenBank/DDBJ databases">
        <title>First draft genome of Liparis tanakae, snailfish: a comprehensive survey of snailfish specific genes.</title>
        <authorList>
            <person name="Kim W."/>
            <person name="Song I."/>
            <person name="Jeong J.-H."/>
            <person name="Kim D."/>
            <person name="Kim S."/>
            <person name="Ryu S."/>
            <person name="Song J.Y."/>
            <person name="Lee S.K."/>
        </authorList>
    </citation>
    <scope>NUCLEOTIDE SEQUENCE [LARGE SCALE GENOMIC DNA]</scope>
    <source>
        <tissue evidence="1">Muscle</tissue>
    </source>
</reference>
<evidence type="ECO:0000313" key="1">
    <source>
        <dbReference type="EMBL" id="TNN47503.1"/>
    </source>
</evidence>